<protein>
    <recommendedName>
        <fullName evidence="6">Transmembrane protein</fullName>
    </recommendedName>
</protein>
<keyword evidence="2" id="KW-0472">Membrane</keyword>
<dbReference type="AlphaFoldDB" id="A0AAW1Q3C9"/>
<dbReference type="Proteomes" id="UP001489004">
    <property type="component" value="Unassembled WGS sequence"/>
</dbReference>
<feature type="signal peptide" evidence="3">
    <location>
        <begin position="1"/>
        <end position="24"/>
    </location>
</feature>
<gene>
    <name evidence="4" type="ORF">WJX72_009474</name>
</gene>
<evidence type="ECO:0000313" key="5">
    <source>
        <dbReference type="Proteomes" id="UP001489004"/>
    </source>
</evidence>
<evidence type="ECO:0000256" key="1">
    <source>
        <dbReference type="SAM" id="MobiDB-lite"/>
    </source>
</evidence>
<keyword evidence="2" id="KW-1133">Transmembrane helix</keyword>
<keyword evidence="5" id="KW-1185">Reference proteome</keyword>
<name>A0AAW1Q3C9_9CHLO</name>
<accession>A0AAW1Q3C9</accession>
<reference evidence="4 5" key="1">
    <citation type="journal article" date="2024" name="Nat. Commun.">
        <title>Phylogenomics reveals the evolutionary origins of lichenization in chlorophyte algae.</title>
        <authorList>
            <person name="Puginier C."/>
            <person name="Libourel C."/>
            <person name="Otte J."/>
            <person name="Skaloud P."/>
            <person name="Haon M."/>
            <person name="Grisel S."/>
            <person name="Petersen M."/>
            <person name="Berrin J.G."/>
            <person name="Delaux P.M."/>
            <person name="Dal Grande F."/>
            <person name="Keller J."/>
        </authorList>
    </citation>
    <scope>NUCLEOTIDE SEQUENCE [LARGE SCALE GENOMIC DNA]</scope>
    <source>
        <strain evidence="4 5">SAG 2043</strain>
    </source>
</reference>
<dbReference type="EMBL" id="JALJOR010000007">
    <property type="protein sequence ID" value="KAK9814664.1"/>
    <property type="molecule type" value="Genomic_DNA"/>
</dbReference>
<proteinExistence type="predicted"/>
<feature type="compositionally biased region" description="Basic and acidic residues" evidence="1">
    <location>
        <begin position="289"/>
        <end position="298"/>
    </location>
</feature>
<comment type="caution">
    <text evidence="4">The sequence shown here is derived from an EMBL/GenBank/DDBJ whole genome shotgun (WGS) entry which is preliminary data.</text>
</comment>
<keyword evidence="2" id="KW-0812">Transmembrane</keyword>
<evidence type="ECO:0000313" key="4">
    <source>
        <dbReference type="EMBL" id="KAK9814664.1"/>
    </source>
</evidence>
<evidence type="ECO:0008006" key="6">
    <source>
        <dbReference type="Google" id="ProtNLM"/>
    </source>
</evidence>
<organism evidence="4 5">
    <name type="scientific">[Myrmecia] bisecta</name>
    <dbReference type="NCBI Taxonomy" id="41462"/>
    <lineage>
        <taxon>Eukaryota</taxon>
        <taxon>Viridiplantae</taxon>
        <taxon>Chlorophyta</taxon>
        <taxon>core chlorophytes</taxon>
        <taxon>Trebouxiophyceae</taxon>
        <taxon>Trebouxiales</taxon>
        <taxon>Trebouxiaceae</taxon>
        <taxon>Myrmecia</taxon>
    </lineage>
</organism>
<feature type="compositionally biased region" description="Low complexity" evidence="1">
    <location>
        <begin position="277"/>
        <end position="287"/>
    </location>
</feature>
<evidence type="ECO:0000256" key="3">
    <source>
        <dbReference type="SAM" id="SignalP"/>
    </source>
</evidence>
<feature type="region of interest" description="Disordered" evidence="1">
    <location>
        <begin position="259"/>
        <end position="311"/>
    </location>
</feature>
<feature type="chain" id="PRO_5043968383" description="Transmembrane protein" evidence="3">
    <location>
        <begin position="25"/>
        <end position="330"/>
    </location>
</feature>
<keyword evidence="3" id="KW-0732">Signal</keyword>
<feature type="transmembrane region" description="Helical" evidence="2">
    <location>
        <begin position="212"/>
        <end position="234"/>
    </location>
</feature>
<sequence>MARVGTAYVWVLLLVSSFLHGSGASLFGGSASSEPRTAPKAVLFGSSEPYRTDANPEPVKTVTGGGRKFADSGSVRRGLKEVEAPASISTAASSAGTCQGSIYEARICGDTALTLDEYHTLLNATCTPEPATNTEGLMLCDGNTTLSAAAYQAIVSGSCGFKCANYHARKGAEAPTNNNGMWRLSPVEQQPQAGGSKMVSSAALAGGSQHQWVIAGVSIGCVATVCAALVALMARRKTLLSSRGIDELLAFTHLGSHTDVPGDASTGASRHGLMGDAASGRAASSAAQDLHRYDDHCGPGDPKVPIAASSTATSGKAVEMSKLHGLCAGQ</sequence>
<evidence type="ECO:0000256" key="2">
    <source>
        <dbReference type="SAM" id="Phobius"/>
    </source>
</evidence>